<dbReference type="Proteomes" id="UP000825066">
    <property type="component" value="Chromosome"/>
</dbReference>
<dbReference type="EMBL" id="AP024684">
    <property type="protein sequence ID" value="BCX42484.1"/>
    <property type="molecule type" value="Genomic_DNA"/>
</dbReference>
<keyword evidence="1" id="KW-1133">Transmembrane helix</keyword>
<dbReference type="EMBL" id="NIXP01000113">
    <property type="protein sequence ID" value="OWR30219.1"/>
    <property type="molecule type" value="Genomic_DNA"/>
</dbReference>
<feature type="transmembrane region" description="Helical" evidence="1">
    <location>
        <begin position="49"/>
        <end position="73"/>
    </location>
</feature>
<feature type="transmembrane region" description="Helical" evidence="1">
    <location>
        <begin position="114"/>
        <end position="136"/>
    </location>
</feature>
<feature type="transmembrane region" description="Helical" evidence="1">
    <location>
        <begin position="85"/>
        <end position="108"/>
    </location>
</feature>
<dbReference type="RefSeq" id="WP_049468281.1">
    <property type="nucleotide sequence ID" value="NZ_AP024684.1"/>
</dbReference>
<keyword evidence="1" id="KW-0472">Membrane</keyword>
<sequence>MDERHHKRWMAIAGLLVGLPAVAAGGTGAVLGLMVVWEGKYLTGDEYTLLLLWSSAGLIGLLSWLWLSGLFLWRGVAGLRQSPAVAWVGLALGSLAASGVVVATLYFTISNGEISTLGLLGFGPPLLVMAGHLAWLRWARAASPPPAPG</sequence>
<feature type="transmembrane region" description="Helical" evidence="1">
    <location>
        <begin position="12"/>
        <end position="37"/>
    </location>
</feature>
<evidence type="ECO:0000313" key="4">
    <source>
        <dbReference type="Proteomes" id="UP000197904"/>
    </source>
</evidence>
<reference evidence="3 4" key="1">
    <citation type="submission" date="2017-06" db="EMBL/GenBank/DDBJ databases">
        <authorList>
            <person name="Kim H.J."/>
            <person name="Triplett B.A."/>
        </authorList>
    </citation>
    <scope>NUCLEOTIDE SEQUENCE [LARGE SCALE GENOMIC DNA]</scope>
    <source>
        <strain evidence="3 4">S18795</strain>
    </source>
</reference>
<reference evidence="2 5" key="2">
    <citation type="submission" date="2021-05" db="EMBL/GenBank/DDBJ databases">
        <title>Complete Genome Sequence of Stenotrophomonas pavanii strain Y.</title>
        <authorList>
            <person name="Dohra H."/>
            <person name="Mohad Din A.R.J."/>
            <person name="Suzuki K."/>
            <person name="Fatma A."/>
            <person name="Honjyo M."/>
            <person name="Nishimura T."/>
            <person name="Moriuch R."/>
            <person name="Masuda K."/>
            <person name="Minoura A."/>
            <person name="Tashiro Y."/>
            <person name="Futamata H."/>
        </authorList>
    </citation>
    <scope>NUCLEOTIDE SEQUENCE [LARGE SCALE GENOMIC DNA]</scope>
    <source>
        <strain evidence="2">Berkeley</strain>
        <strain evidence="5">Y</strain>
    </source>
</reference>
<evidence type="ECO:0000313" key="3">
    <source>
        <dbReference type="EMBL" id="OWR30219.1"/>
    </source>
</evidence>
<evidence type="ECO:0008006" key="6">
    <source>
        <dbReference type="Google" id="ProtNLM"/>
    </source>
</evidence>
<keyword evidence="1" id="KW-0812">Transmembrane</keyword>
<accession>A0A246KVT6</accession>
<keyword evidence="5" id="KW-1185">Reference proteome</keyword>
<gene>
    <name evidence="3" type="ORF">CEE55_16550</name>
    <name evidence="2" type="ORF">STNY_R06430</name>
</gene>
<evidence type="ECO:0000313" key="5">
    <source>
        <dbReference type="Proteomes" id="UP000825066"/>
    </source>
</evidence>
<name>A0A246KVT6_9GAMM</name>
<organism evidence="3 4">
    <name type="scientific">Stenotrophomonas pavanii</name>
    <dbReference type="NCBI Taxonomy" id="487698"/>
    <lineage>
        <taxon>Bacteria</taxon>
        <taxon>Pseudomonadati</taxon>
        <taxon>Pseudomonadota</taxon>
        <taxon>Gammaproteobacteria</taxon>
        <taxon>Lysobacterales</taxon>
        <taxon>Lysobacteraceae</taxon>
        <taxon>Stenotrophomonas</taxon>
    </lineage>
</organism>
<proteinExistence type="predicted"/>
<protein>
    <recommendedName>
        <fullName evidence="6">Transmembrane protein</fullName>
    </recommendedName>
</protein>
<evidence type="ECO:0000313" key="2">
    <source>
        <dbReference type="EMBL" id="BCX42484.1"/>
    </source>
</evidence>
<dbReference type="Proteomes" id="UP000197904">
    <property type="component" value="Unassembled WGS sequence"/>
</dbReference>
<evidence type="ECO:0000256" key="1">
    <source>
        <dbReference type="SAM" id="Phobius"/>
    </source>
</evidence>
<dbReference type="AlphaFoldDB" id="A0A246KVT6"/>